<evidence type="ECO:0000313" key="5">
    <source>
        <dbReference type="Proteomes" id="UP000596660"/>
    </source>
</evidence>
<dbReference type="InterPro" id="IPR020472">
    <property type="entry name" value="WD40_PAC1"/>
</dbReference>
<dbReference type="PRINTS" id="PR00320">
    <property type="entry name" value="GPROTEINBRPT"/>
</dbReference>
<feature type="repeat" description="WD" evidence="3">
    <location>
        <begin position="56"/>
        <end position="89"/>
    </location>
</feature>
<name>A0A803KRK7_CHEQI</name>
<dbReference type="InterPro" id="IPR019775">
    <property type="entry name" value="WD40_repeat_CS"/>
</dbReference>
<keyword evidence="2" id="KW-0677">Repeat</keyword>
<dbReference type="Pfam" id="PF00400">
    <property type="entry name" value="WD40"/>
    <property type="match status" value="6"/>
</dbReference>
<dbReference type="SMART" id="SM00320">
    <property type="entry name" value="WD40"/>
    <property type="match status" value="6"/>
</dbReference>
<feature type="repeat" description="WD" evidence="3">
    <location>
        <begin position="259"/>
        <end position="297"/>
    </location>
</feature>
<dbReference type="PROSITE" id="PS00678">
    <property type="entry name" value="WD_REPEATS_1"/>
    <property type="match status" value="2"/>
</dbReference>
<dbReference type="InterPro" id="IPR015943">
    <property type="entry name" value="WD40/YVTN_repeat-like_dom_sf"/>
</dbReference>
<sequence>MSYAEPDDTVEIFARHSGPLYAVACSPKEATLVASGGGDNLASLWNIGCQDRVNELKGHSDTVSCLSFSKDGQLLASGGLDACVKIWDIFGNLKCTLQGPVEGHEFEWVTWHSNARLVLAGCTDSTVWLWNADDQGALLNVFCGHGDHVTCGGFTPDENGVLSVADIASGKVTSSFSPHSSSIQSIGHSLSMPWVATGDADEKLVIWVLQHSACRNIFEYQDEITCLNWLGESMLVASGCGDGQIMICDTRSGEHVRSFKGHSDKIQQLAVSADNKFLVSGSEDATARVFDVSDFRY</sequence>
<dbReference type="InterPro" id="IPR051179">
    <property type="entry name" value="WD_repeat_multifunction"/>
</dbReference>
<dbReference type="Gramene" id="AUR62001664-RA">
    <property type="protein sequence ID" value="AUR62001664-RA:cds"/>
    <property type="gene ID" value="AUR62001664"/>
</dbReference>
<evidence type="ECO:0008006" key="6">
    <source>
        <dbReference type="Google" id="ProtNLM"/>
    </source>
</evidence>
<dbReference type="AlphaFoldDB" id="A0A803KRK7"/>
<keyword evidence="1 3" id="KW-0853">WD repeat</keyword>
<evidence type="ECO:0000256" key="2">
    <source>
        <dbReference type="ARBA" id="ARBA00022737"/>
    </source>
</evidence>
<proteinExistence type="predicted"/>
<evidence type="ECO:0000256" key="3">
    <source>
        <dbReference type="PROSITE-ProRule" id="PRU00221"/>
    </source>
</evidence>
<feature type="repeat" description="WD" evidence="3">
    <location>
        <begin position="13"/>
        <end position="47"/>
    </location>
</feature>
<dbReference type="PANTHER" id="PTHR19857:SF8">
    <property type="entry name" value="ANGIO-ASSOCIATED MIGRATORY CELL PROTEIN"/>
    <property type="match status" value="1"/>
</dbReference>
<dbReference type="Proteomes" id="UP000596660">
    <property type="component" value="Unplaced"/>
</dbReference>
<keyword evidence="5" id="KW-1185">Reference proteome</keyword>
<accession>A0A803KRK7</accession>
<dbReference type="SUPFAM" id="SSF50978">
    <property type="entry name" value="WD40 repeat-like"/>
    <property type="match status" value="1"/>
</dbReference>
<dbReference type="PROSITE" id="PS50294">
    <property type="entry name" value="WD_REPEATS_REGION"/>
    <property type="match status" value="2"/>
</dbReference>
<evidence type="ECO:0000313" key="4">
    <source>
        <dbReference type="EnsemblPlants" id="AUR62001664-RA:cds"/>
    </source>
</evidence>
<dbReference type="EnsemblPlants" id="AUR62001664-RA">
    <property type="protein sequence ID" value="AUR62001664-RA:cds"/>
    <property type="gene ID" value="AUR62001664"/>
</dbReference>
<dbReference type="InterPro" id="IPR036322">
    <property type="entry name" value="WD40_repeat_dom_sf"/>
</dbReference>
<organism evidence="4 5">
    <name type="scientific">Chenopodium quinoa</name>
    <name type="common">Quinoa</name>
    <dbReference type="NCBI Taxonomy" id="63459"/>
    <lineage>
        <taxon>Eukaryota</taxon>
        <taxon>Viridiplantae</taxon>
        <taxon>Streptophyta</taxon>
        <taxon>Embryophyta</taxon>
        <taxon>Tracheophyta</taxon>
        <taxon>Spermatophyta</taxon>
        <taxon>Magnoliopsida</taxon>
        <taxon>eudicotyledons</taxon>
        <taxon>Gunneridae</taxon>
        <taxon>Pentapetalae</taxon>
        <taxon>Caryophyllales</taxon>
        <taxon>Chenopodiaceae</taxon>
        <taxon>Chenopodioideae</taxon>
        <taxon>Atripliceae</taxon>
        <taxon>Chenopodium</taxon>
    </lineage>
</organism>
<protein>
    <recommendedName>
        <fullName evidence="6">Angio-associated migratory cell protein</fullName>
    </recommendedName>
</protein>
<reference evidence="4" key="2">
    <citation type="submission" date="2021-03" db="UniProtKB">
        <authorList>
            <consortium name="EnsemblPlants"/>
        </authorList>
    </citation>
    <scope>IDENTIFICATION</scope>
</reference>
<dbReference type="PANTHER" id="PTHR19857">
    <property type="entry name" value="MITOCHONDRIAL DIVISION PROTEIN 1-RELATED"/>
    <property type="match status" value="1"/>
</dbReference>
<dbReference type="PROSITE" id="PS50082">
    <property type="entry name" value="WD_REPEATS_2"/>
    <property type="match status" value="3"/>
</dbReference>
<dbReference type="InterPro" id="IPR001680">
    <property type="entry name" value="WD40_rpt"/>
</dbReference>
<evidence type="ECO:0000256" key="1">
    <source>
        <dbReference type="ARBA" id="ARBA00022574"/>
    </source>
</evidence>
<dbReference type="CDD" id="cd00200">
    <property type="entry name" value="WD40"/>
    <property type="match status" value="1"/>
</dbReference>
<reference evidence="4" key="1">
    <citation type="journal article" date="2017" name="Nature">
        <title>The genome of Chenopodium quinoa.</title>
        <authorList>
            <person name="Jarvis D.E."/>
            <person name="Ho Y.S."/>
            <person name="Lightfoot D.J."/>
            <person name="Schmoeckel S.M."/>
            <person name="Li B."/>
            <person name="Borm T.J.A."/>
            <person name="Ohyanagi H."/>
            <person name="Mineta K."/>
            <person name="Michell C.T."/>
            <person name="Saber N."/>
            <person name="Kharbatia N.M."/>
            <person name="Rupper R.R."/>
            <person name="Sharp A.R."/>
            <person name="Dally N."/>
            <person name="Boughton B.A."/>
            <person name="Woo Y.H."/>
            <person name="Gao G."/>
            <person name="Schijlen E.G.W.M."/>
            <person name="Guo X."/>
            <person name="Momin A.A."/>
            <person name="Negrao S."/>
            <person name="Al-Babili S."/>
            <person name="Gehring C."/>
            <person name="Roessner U."/>
            <person name="Jung C."/>
            <person name="Murphy K."/>
            <person name="Arold S.T."/>
            <person name="Gojobori T."/>
            <person name="van der Linden C.G."/>
            <person name="van Loo E.N."/>
            <person name="Jellen E.N."/>
            <person name="Maughan P.J."/>
            <person name="Tester M."/>
        </authorList>
    </citation>
    <scope>NUCLEOTIDE SEQUENCE [LARGE SCALE GENOMIC DNA]</scope>
    <source>
        <strain evidence="4">cv. PI 614886</strain>
    </source>
</reference>
<dbReference type="Gene3D" id="2.130.10.10">
    <property type="entry name" value="YVTN repeat-like/Quinoprotein amine dehydrogenase"/>
    <property type="match status" value="2"/>
</dbReference>